<proteinExistence type="predicted"/>
<organism evidence="3 4">
    <name type="scientific">Emiliania huxleyi (strain CCMP1516)</name>
    <dbReference type="NCBI Taxonomy" id="280463"/>
    <lineage>
        <taxon>Eukaryota</taxon>
        <taxon>Haptista</taxon>
        <taxon>Haptophyta</taxon>
        <taxon>Prymnesiophyceae</taxon>
        <taxon>Isochrysidales</taxon>
        <taxon>Noelaerhabdaceae</taxon>
        <taxon>Emiliania</taxon>
    </lineage>
</organism>
<dbReference type="EnsemblProtists" id="EOD14767">
    <property type="protein sequence ID" value="EOD14767"/>
    <property type="gene ID" value="EMIHUDRAFT_448207"/>
</dbReference>
<keyword evidence="4" id="KW-1185">Reference proteome</keyword>
<dbReference type="PANTHER" id="PTHR43855">
    <property type="entry name" value="THIOSULFATE SULFURTRANSFERASE"/>
    <property type="match status" value="1"/>
</dbReference>
<dbReference type="Proteomes" id="UP000013827">
    <property type="component" value="Unassembled WGS sequence"/>
</dbReference>
<dbReference type="KEGG" id="ehx:EMIHUDRAFT_448207"/>
<dbReference type="SUPFAM" id="SSF52821">
    <property type="entry name" value="Rhodanese/Cell cycle control phosphatase"/>
    <property type="match status" value="2"/>
</dbReference>
<dbReference type="GeneID" id="17260971"/>
<dbReference type="InterPro" id="IPR001763">
    <property type="entry name" value="Rhodanese-like_dom"/>
</dbReference>
<name>A0A0D3IU32_EMIH1</name>
<dbReference type="Gene3D" id="3.40.250.10">
    <property type="entry name" value="Rhodanese-like domain"/>
    <property type="match status" value="2"/>
</dbReference>
<accession>A0A0D3IU32</accession>
<dbReference type="PANTHER" id="PTHR43855:SF1">
    <property type="entry name" value="THIOSULFATE SULFURTRANSFERASE"/>
    <property type="match status" value="1"/>
</dbReference>
<evidence type="ECO:0000256" key="1">
    <source>
        <dbReference type="ARBA" id="ARBA00022737"/>
    </source>
</evidence>
<reference evidence="4" key="1">
    <citation type="journal article" date="2013" name="Nature">
        <title>Pan genome of the phytoplankton Emiliania underpins its global distribution.</title>
        <authorList>
            <person name="Read B.A."/>
            <person name="Kegel J."/>
            <person name="Klute M.J."/>
            <person name="Kuo A."/>
            <person name="Lefebvre S.C."/>
            <person name="Maumus F."/>
            <person name="Mayer C."/>
            <person name="Miller J."/>
            <person name="Monier A."/>
            <person name="Salamov A."/>
            <person name="Young J."/>
            <person name="Aguilar M."/>
            <person name="Claverie J.M."/>
            <person name="Frickenhaus S."/>
            <person name="Gonzalez K."/>
            <person name="Herman E.K."/>
            <person name="Lin Y.C."/>
            <person name="Napier J."/>
            <person name="Ogata H."/>
            <person name="Sarno A.F."/>
            <person name="Shmutz J."/>
            <person name="Schroeder D."/>
            <person name="de Vargas C."/>
            <person name="Verret F."/>
            <person name="von Dassow P."/>
            <person name="Valentin K."/>
            <person name="Van de Peer Y."/>
            <person name="Wheeler G."/>
            <person name="Dacks J.B."/>
            <person name="Delwiche C.F."/>
            <person name="Dyhrman S.T."/>
            <person name="Glockner G."/>
            <person name="John U."/>
            <person name="Richards T."/>
            <person name="Worden A.Z."/>
            <person name="Zhang X."/>
            <person name="Grigoriev I.V."/>
            <person name="Allen A.E."/>
            <person name="Bidle K."/>
            <person name="Borodovsky M."/>
            <person name="Bowler C."/>
            <person name="Brownlee C."/>
            <person name="Cock J.M."/>
            <person name="Elias M."/>
            <person name="Gladyshev V.N."/>
            <person name="Groth M."/>
            <person name="Guda C."/>
            <person name="Hadaegh A."/>
            <person name="Iglesias-Rodriguez M.D."/>
            <person name="Jenkins J."/>
            <person name="Jones B.M."/>
            <person name="Lawson T."/>
            <person name="Leese F."/>
            <person name="Lindquist E."/>
            <person name="Lobanov A."/>
            <person name="Lomsadze A."/>
            <person name="Malik S.B."/>
            <person name="Marsh M.E."/>
            <person name="Mackinder L."/>
            <person name="Mock T."/>
            <person name="Mueller-Roeber B."/>
            <person name="Pagarete A."/>
            <person name="Parker M."/>
            <person name="Probert I."/>
            <person name="Quesneville H."/>
            <person name="Raines C."/>
            <person name="Rensing S.A."/>
            <person name="Riano-Pachon D.M."/>
            <person name="Richier S."/>
            <person name="Rokitta S."/>
            <person name="Shiraiwa Y."/>
            <person name="Soanes D.M."/>
            <person name="van der Giezen M."/>
            <person name="Wahlund T.M."/>
            <person name="Williams B."/>
            <person name="Wilson W."/>
            <person name="Wolfe G."/>
            <person name="Wurch L.L."/>
        </authorList>
    </citation>
    <scope>NUCLEOTIDE SEQUENCE</scope>
</reference>
<reference evidence="3" key="2">
    <citation type="submission" date="2024-10" db="UniProtKB">
        <authorList>
            <consortium name="EnsemblProtists"/>
        </authorList>
    </citation>
    <scope>IDENTIFICATION</scope>
</reference>
<protein>
    <recommendedName>
        <fullName evidence="2">Rhodanese domain-containing protein</fullName>
    </recommendedName>
</protein>
<dbReference type="HOGENOM" id="CLU_901929_0_0_1"/>
<keyword evidence="1" id="KW-0677">Repeat</keyword>
<evidence type="ECO:0000313" key="3">
    <source>
        <dbReference type="EnsemblProtists" id="EOD14767"/>
    </source>
</evidence>
<sequence>MGAAPAFNTPKGADPAGEVALICPSTLASAIASDDPPLVLEATVGCAASGASCFVPGAVLFDLAAVDVYEEDATGSPLPLPGNYNLRPPAALRAALERHGVRARRRCVVYTQCRRHTTAAREAQERGHHHRYRPAASREGVADPIVAARLVWCLAYAGVERVALLDGGMSLWLDGGFPVAGEPSPAAPVADFFDGRGGAFPRRPEYRASVEEVAAAVAASGGGGGGSGGLRIGDVRAPCEFAGEGHDYAYAMPHGRIPGALPARWGPSTFVGSEYYAPRTGVLRPLRELAASWRQAGLLQRGSRRAGGA</sequence>
<dbReference type="InterPro" id="IPR036873">
    <property type="entry name" value="Rhodanese-like_dom_sf"/>
</dbReference>
<dbReference type="PROSITE" id="PS50206">
    <property type="entry name" value="RHODANESE_3"/>
    <property type="match status" value="1"/>
</dbReference>
<dbReference type="InterPro" id="IPR051126">
    <property type="entry name" value="Thiosulfate_sulfurtransferase"/>
</dbReference>
<evidence type="ECO:0000259" key="2">
    <source>
        <dbReference type="PROSITE" id="PS50206"/>
    </source>
</evidence>
<evidence type="ECO:0000313" key="4">
    <source>
        <dbReference type="Proteomes" id="UP000013827"/>
    </source>
</evidence>
<feature type="domain" description="Rhodanese" evidence="2">
    <location>
        <begin position="55"/>
        <end position="181"/>
    </location>
</feature>
<dbReference type="AlphaFoldDB" id="A0A0D3IU32"/>
<dbReference type="RefSeq" id="XP_005767196.1">
    <property type="nucleotide sequence ID" value="XM_005767139.1"/>
</dbReference>
<dbReference type="PaxDb" id="2903-EOD14767"/>